<gene>
    <name evidence="4" type="ORF">GCU56_02630</name>
</gene>
<feature type="domain" description="SMP-30/Gluconolactonase/LRE-like region" evidence="3">
    <location>
        <begin position="138"/>
        <end position="276"/>
    </location>
</feature>
<dbReference type="Gene3D" id="2.120.10.30">
    <property type="entry name" value="TolB, C-terminal domain"/>
    <property type="match status" value="1"/>
</dbReference>
<evidence type="ECO:0000259" key="3">
    <source>
        <dbReference type="Pfam" id="PF08450"/>
    </source>
</evidence>
<accession>A0A7K3VWM5</accession>
<dbReference type="InterPro" id="IPR011042">
    <property type="entry name" value="6-blade_b-propeller_TolB-like"/>
</dbReference>
<dbReference type="Gene3D" id="2.40.10.500">
    <property type="match status" value="1"/>
</dbReference>
<dbReference type="PANTHER" id="PTHR47572">
    <property type="entry name" value="LIPOPROTEIN-RELATED"/>
    <property type="match status" value="1"/>
</dbReference>
<reference evidence="4 5" key="1">
    <citation type="submission" date="2020-02" db="EMBL/GenBank/DDBJ databases">
        <title>Geodermatophilus sabuli CPCC 205279 I12A-02694.</title>
        <authorList>
            <person name="Jiang Z."/>
        </authorList>
    </citation>
    <scope>NUCLEOTIDE SEQUENCE [LARGE SCALE GENOMIC DNA]</scope>
    <source>
        <strain evidence="4 5">I12A-02694</strain>
    </source>
</reference>
<dbReference type="RefSeq" id="WP_163479947.1">
    <property type="nucleotide sequence ID" value="NZ_JAAGWF010000003.1"/>
</dbReference>
<comment type="similarity">
    <text evidence="1">Belongs to the SMP-30/CGR1 family.</text>
</comment>
<dbReference type="SUPFAM" id="SSF63829">
    <property type="entry name" value="Calcium-dependent phosphotriesterase"/>
    <property type="match status" value="1"/>
</dbReference>
<dbReference type="PANTHER" id="PTHR47572:SF4">
    <property type="entry name" value="LACTONASE DRP35"/>
    <property type="match status" value="1"/>
</dbReference>
<evidence type="ECO:0000256" key="2">
    <source>
        <dbReference type="ARBA" id="ARBA00022801"/>
    </source>
</evidence>
<organism evidence="4 5">
    <name type="scientific">Geodermatophilus sabuli</name>
    <dbReference type="NCBI Taxonomy" id="1564158"/>
    <lineage>
        <taxon>Bacteria</taxon>
        <taxon>Bacillati</taxon>
        <taxon>Actinomycetota</taxon>
        <taxon>Actinomycetes</taxon>
        <taxon>Geodermatophilales</taxon>
        <taxon>Geodermatophilaceae</taxon>
        <taxon>Geodermatophilus</taxon>
    </lineage>
</organism>
<sequence length="353" mass="37074">MTANPLAGWSVDPADITLTGTGLRRPECVLAQPSGDLWVADLGGGVVHIRPDGGQETIRPTDGGGPFAPDENPNIDGNQGFSMPNGLCFDASGDLVVANFGTNVVEHLTRDGHWSLVADSVVWPDGQVRPIGKANFPAIDAEGRLWFSVTASAEAWRHRGDAVESDGYIAVIDDFVPGEQAQASVVATDLAGTNELRFSADGQWLYVAETGGDHMTRFRVEAGGTLTGREVYGPERLYGAPDGFAFDAHGNLWTTLIGQDKLVAITPEGDVLTIWEDGDRAVKEAARKNPQDSGAGTALGAKPGDGLAPRMASITFGGPDLRTVYVGSLGGTSLPTFRSPVPGAPLPHWSASF</sequence>
<keyword evidence="5" id="KW-1185">Reference proteome</keyword>
<dbReference type="AlphaFoldDB" id="A0A7K3VWM5"/>
<dbReference type="Pfam" id="PF08450">
    <property type="entry name" value="SGL"/>
    <property type="match status" value="1"/>
</dbReference>
<evidence type="ECO:0000256" key="1">
    <source>
        <dbReference type="ARBA" id="ARBA00008853"/>
    </source>
</evidence>
<comment type="caution">
    <text evidence="4">The sequence shown here is derived from an EMBL/GenBank/DDBJ whole genome shotgun (WGS) entry which is preliminary data.</text>
</comment>
<keyword evidence="2" id="KW-0378">Hydrolase</keyword>
<dbReference type="InterPro" id="IPR051262">
    <property type="entry name" value="SMP-30/CGR1_Lactonase"/>
</dbReference>
<dbReference type="GO" id="GO:0016787">
    <property type="term" value="F:hydrolase activity"/>
    <property type="evidence" value="ECO:0007669"/>
    <property type="project" value="UniProtKB-KW"/>
</dbReference>
<dbReference type="Proteomes" id="UP000470246">
    <property type="component" value="Unassembled WGS sequence"/>
</dbReference>
<dbReference type="InterPro" id="IPR013658">
    <property type="entry name" value="SGL"/>
</dbReference>
<name>A0A7K3VWM5_9ACTN</name>
<protein>
    <submittedName>
        <fullName evidence="4">SMP-30/gluconolactonase/LRE family protein</fullName>
    </submittedName>
</protein>
<evidence type="ECO:0000313" key="4">
    <source>
        <dbReference type="EMBL" id="NEK56770.1"/>
    </source>
</evidence>
<dbReference type="EMBL" id="JAAGWF010000003">
    <property type="protein sequence ID" value="NEK56770.1"/>
    <property type="molecule type" value="Genomic_DNA"/>
</dbReference>
<proteinExistence type="inferred from homology"/>
<evidence type="ECO:0000313" key="5">
    <source>
        <dbReference type="Proteomes" id="UP000470246"/>
    </source>
</evidence>